<dbReference type="InterPro" id="IPR036875">
    <property type="entry name" value="Znf_CCHC_sf"/>
</dbReference>
<comment type="caution">
    <text evidence="4">The sequence shown here is derived from an EMBL/GenBank/DDBJ whole genome shotgun (WGS) entry which is preliminary data.</text>
</comment>
<sequence>MEQRVYEYFVFKTLYFPENKNESFQTLQGVVDVRADPRVTYLSGRPVLHAAIATTMLVDWDSLKLKLANPQWFRTAVELEAGLREFPETHDEQPQSRRTLERQREVSRQTPTTNVRPKAVFRCFWCNRLGHRVAECPVPVPSSTPTAIGKPGATPRKVTERSRVSRQTEQTPSQQAPEDSTPVLEEYDDGASVEDPMVPSARQCRLAGPRGRAFSVVAPTWWNQLPPEVRTTPTLPAFKKAVKTLLFRQAWG</sequence>
<feature type="compositionally biased region" description="Polar residues" evidence="2">
    <location>
        <begin position="165"/>
        <end position="178"/>
    </location>
</feature>
<dbReference type="GO" id="GO:0003676">
    <property type="term" value="F:nucleic acid binding"/>
    <property type="evidence" value="ECO:0007669"/>
    <property type="project" value="InterPro"/>
</dbReference>
<keyword evidence="1" id="KW-0863">Zinc-finger</keyword>
<dbReference type="AlphaFoldDB" id="A0AAW1B3L9"/>
<dbReference type="Proteomes" id="UP001474421">
    <property type="component" value="Unassembled WGS sequence"/>
</dbReference>
<keyword evidence="1" id="KW-0862">Zinc</keyword>
<feature type="region of interest" description="Disordered" evidence="2">
    <location>
        <begin position="84"/>
        <end position="113"/>
    </location>
</feature>
<reference evidence="4 5" key="1">
    <citation type="journal article" date="2024" name="Proc. Natl. Acad. Sci. U.S.A.">
        <title>The genetic regulatory architecture and epigenomic basis for age-related changes in rattlesnake venom.</title>
        <authorList>
            <person name="Hogan M.P."/>
            <person name="Holding M.L."/>
            <person name="Nystrom G.S."/>
            <person name="Colston T.J."/>
            <person name="Bartlett D.A."/>
            <person name="Mason A.J."/>
            <person name="Ellsworth S.A."/>
            <person name="Rautsaw R.M."/>
            <person name="Lawrence K.C."/>
            <person name="Strickland J.L."/>
            <person name="He B."/>
            <person name="Fraser P."/>
            <person name="Margres M.J."/>
            <person name="Gilbert D.M."/>
            <person name="Gibbs H.L."/>
            <person name="Parkinson C.L."/>
            <person name="Rokyta D.R."/>
        </authorList>
    </citation>
    <scope>NUCLEOTIDE SEQUENCE [LARGE SCALE GENOMIC DNA]</scope>
    <source>
        <strain evidence="4">DRR0105</strain>
    </source>
</reference>
<accession>A0AAW1B3L9</accession>
<keyword evidence="5" id="KW-1185">Reference proteome</keyword>
<gene>
    <name evidence="4" type="ORF">NXF25_019976</name>
</gene>
<evidence type="ECO:0000259" key="3">
    <source>
        <dbReference type="PROSITE" id="PS50158"/>
    </source>
</evidence>
<dbReference type="GO" id="GO:0008270">
    <property type="term" value="F:zinc ion binding"/>
    <property type="evidence" value="ECO:0007669"/>
    <property type="project" value="UniProtKB-KW"/>
</dbReference>
<feature type="region of interest" description="Disordered" evidence="2">
    <location>
        <begin position="137"/>
        <end position="183"/>
    </location>
</feature>
<dbReference type="PROSITE" id="PS50158">
    <property type="entry name" value="ZF_CCHC"/>
    <property type="match status" value="1"/>
</dbReference>
<dbReference type="InterPro" id="IPR001878">
    <property type="entry name" value="Znf_CCHC"/>
</dbReference>
<dbReference type="SUPFAM" id="SSF57756">
    <property type="entry name" value="Retrovirus zinc finger-like domains"/>
    <property type="match status" value="1"/>
</dbReference>
<organism evidence="4 5">
    <name type="scientific">Crotalus adamanteus</name>
    <name type="common">Eastern diamondback rattlesnake</name>
    <dbReference type="NCBI Taxonomy" id="8729"/>
    <lineage>
        <taxon>Eukaryota</taxon>
        <taxon>Metazoa</taxon>
        <taxon>Chordata</taxon>
        <taxon>Craniata</taxon>
        <taxon>Vertebrata</taxon>
        <taxon>Euteleostomi</taxon>
        <taxon>Lepidosauria</taxon>
        <taxon>Squamata</taxon>
        <taxon>Bifurcata</taxon>
        <taxon>Unidentata</taxon>
        <taxon>Episquamata</taxon>
        <taxon>Toxicofera</taxon>
        <taxon>Serpentes</taxon>
        <taxon>Colubroidea</taxon>
        <taxon>Viperidae</taxon>
        <taxon>Crotalinae</taxon>
        <taxon>Crotalus</taxon>
    </lineage>
</organism>
<evidence type="ECO:0000313" key="5">
    <source>
        <dbReference type="Proteomes" id="UP001474421"/>
    </source>
</evidence>
<evidence type="ECO:0000256" key="2">
    <source>
        <dbReference type="SAM" id="MobiDB-lite"/>
    </source>
</evidence>
<evidence type="ECO:0000313" key="4">
    <source>
        <dbReference type="EMBL" id="KAK9396615.1"/>
    </source>
</evidence>
<keyword evidence="1" id="KW-0479">Metal-binding</keyword>
<feature type="compositionally biased region" description="Basic and acidic residues" evidence="2">
    <location>
        <begin position="84"/>
        <end position="107"/>
    </location>
</feature>
<evidence type="ECO:0000256" key="1">
    <source>
        <dbReference type="PROSITE-ProRule" id="PRU00047"/>
    </source>
</evidence>
<feature type="domain" description="CCHC-type" evidence="3">
    <location>
        <begin position="122"/>
        <end position="137"/>
    </location>
</feature>
<protein>
    <recommendedName>
        <fullName evidence="3">CCHC-type domain-containing protein</fullName>
    </recommendedName>
</protein>
<name>A0AAW1B3L9_CROAD</name>
<proteinExistence type="predicted"/>
<dbReference type="EMBL" id="JAOTOJ010000008">
    <property type="protein sequence ID" value="KAK9396615.1"/>
    <property type="molecule type" value="Genomic_DNA"/>
</dbReference>